<dbReference type="PROSITE" id="PS51257">
    <property type="entry name" value="PROKAR_LIPOPROTEIN"/>
    <property type="match status" value="1"/>
</dbReference>
<dbReference type="HOGENOM" id="CLU_109321_1_0_4"/>
<dbReference type="Gene3D" id="2.30.30.830">
    <property type="match status" value="1"/>
</dbReference>
<dbReference type="KEGG" id="rbu:PG1C_12780"/>
<dbReference type="Pfam" id="PF04351">
    <property type="entry name" value="PilP"/>
    <property type="match status" value="1"/>
</dbReference>
<dbReference type="PIRSF" id="PIRSF016481">
    <property type="entry name" value="Pilus_assembly_PilP"/>
    <property type="match status" value="1"/>
</dbReference>
<sequence length="172" mass="19054">MRLLLILSGCLFLLGCTSEEHQDIKEWMQEQTKDMHGRVSRLPEIKPFPPVAYEAEAMLSPFVAGKIVTIDATIDKTAPDRNRPLQPLESFPLEDLKVVGVILSGSKPYALIQTPPPNKPKNVLVGEYMGQNFGKIVAITKDGVTVRETVRDINGVWIEQEKTLSVLKEGGS</sequence>
<evidence type="ECO:0000313" key="1">
    <source>
        <dbReference type="EMBL" id="AJP49070.1"/>
    </source>
</evidence>
<keyword evidence="2" id="KW-1185">Reference proteome</keyword>
<dbReference type="RefSeq" id="WP_202635161.1">
    <property type="nucleotide sequence ID" value="NZ_CP010554.1"/>
</dbReference>
<gene>
    <name evidence="1" type="ORF">PG1C_12780</name>
</gene>
<dbReference type="Proteomes" id="UP000061603">
    <property type="component" value="Chromosome"/>
</dbReference>
<accession>A0A0C5JB46</accession>
<organism evidence="1 2">
    <name type="scientific">Rugosibacter aromaticivorans</name>
    <dbReference type="NCBI Taxonomy" id="1565605"/>
    <lineage>
        <taxon>Bacteria</taxon>
        <taxon>Pseudomonadati</taxon>
        <taxon>Pseudomonadota</taxon>
        <taxon>Betaproteobacteria</taxon>
        <taxon>Nitrosomonadales</taxon>
        <taxon>Sterolibacteriaceae</taxon>
        <taxon>Rugosibacter</taxon>
    </lineage>
</organism>
<name>A0A0C5JB46_9PROT</name>
<proteinExistence type="predicted"/>
<protein>
    <recommendedName>
        <fullName evidence="3">Pilus assembly protein PilP</fullName>
    </recommendedName>
</protein>
<reference evidence="1 2" key="1">
    <citation type="journal article" date="2015" name="Genome Announc.">
        <title>Complete Genome Sequence of a Novel Bacterium within the Family Rhodocyclaceae That Degrades Polycyclic Aromatic Hydrocarbons.</title>
        <authorList>
            <person name="Singleton D.R."/>
            <person name="Dickey A.N."/>
            <person name="Scholl E.H."/>
            <person name="Wright F.A."/>
            <person name="Aitken M.D."/>
        </authorList>
    </citation>
    <scope>NUCLEOTIDE SEQUENCE [LARGE SCALE GENOMIC DNA]</scope>
    <source>
        <strain evidence="2">PG1-Ca6</strain>
    </source>
</reference>
<dbReference type="InterPro" id="IPR007446">
    <property type="entry name" value="PilP"/>
</dbReference>
<evidence type="ECO:0000313" key="2">
    <source>
        <dbReference type="Proteomes" id="UP000061603"/>
    </source>
</evidence>
<dbReference type="AlphaFoldDB" id="A0A0C5JB46"/>
<evidence type="ECO:0008006" key="3">
    <source>
        <dbReference type="Google" id="ProtNLM"/>
    </source>
</evidence>
<dbReference type="STRING" id="1565605.PG1C_12780"/>
<dbReference type="EMBL" id="CP010554">
    <property type="protein sequence ID" value="AJP49070.1"/>
    <property type="molecule type" value="Genomic_DNA"/>
</dbReference>